<dbReference type="SMART" id="SM00317">
    <property type="entry name" value="SET"/>
    <property type="match status" value="1"/>
</dbReference>
<accession>A0A1F7Z365</accession>
<gene>
    <name evidence="2" type="ORF">A3D01_03550</name>
</gene>
<feature type="domain" description="SET" evidence="1">
    <location>
        <begin position="7"/>
        <end position="114"/>
    </location>
</feature>
<reference evidence="2 3" key="1">
    <citation type="journal article" date="2016" name="Nat. Commun.">
        <title>Thousands of microbial genomes shed light on interconnected biogeochemical processes in an aquifer system.</title>
        <authorList>
            <person name="Anantharaman K."/>
            <person name="Brown C.T."/>
            <person name="Hug L.A."/>
            <person name="Sharon I."/>
            <person name="Castelle C.J."/>
            <person name="Probst A.J."/>
            <person name="Thomas B.C."/>
            <person name="Singh A."/>
            <person name="Wilkins M.J."/>
            <person name="Karaoz U."/>
            <person name="Brodie E.L."/>
            <person name="Williams K.H."/>
            <person name="Hubbard S.S."/>
            <person name="Banfield J.F."/>
        </authorList>
    </citation>
    <scope>NUCLEOTIDE SEQUENCE [LARGE SCALE GENOMIC DNA]</scope>
</reference>
<dbReference type="SUPFAM" id="SSF82199">
    <property type="entry name" value="SET domain"/>
    <property type="match status" value="1"/>
</dbReference>
<dbReference type="PANTHER" id="PTHR12197">
    <property type="entry name" value="HISTONE-LYSINE N-METHYLTRANSFERASE SMYD"/>
    <property type="match status" value="1"/>
</dbReference>
<dbReference type="PANTHER" id="PTHR12197:SF251">
    <property type="entry name" value="EG:BACR7C10.4 PROTEIN"/>
    <property type="match status" value="1"/>
</dbReference>
<dbReference type="InterPro" id="IPR001214">
    <property type="entry name" value="SET_dom"/>
</dbReference>
<dbReference type="EMBL" id="MGGR01000010">
    <property type="protein sequence ID" value="OGM33981.1"/>
    <property type="molecule type" value="Genomic_DNA"/>
</dbReference>
<name>A0A1F7Z365_9BACT</name>
<evidence type="ECO:0000313" key="3">
    <source>
        <dbReference type="Proteomes" id="UP000177169"/>
    </source>
</evidence>
<protein>
    <recommendedName>
        <fullName evidence="1">SET domain-containing protein</fullName>
    </recommendedName>
</protein>
<comment type="caution">
    <text evidence="2">The sequence shown here is derived from an EMBL/GenBank/DDBJ whole genome shotgun (WGS) entry which is preliminary data.</text>
</comment>
<dbReference type="Gene3D" id="2.170.270.10">
    <property type="entry name" value="SET domain"/>
    <property type="match status" value="1"/>
</dbReference>
<dbReference type="Pfam" id="PF00856">
    <property type="entry name" value="SET"/>
    <property type="match status" value="1"/>
</dbReference>
<evidence type="ECO:0000313" key="2">
    <source>
        <dbReference type="EMBL" id="OGM33981.1"/>
    </source>
</evidence>
<dbReference type="AlphaFoldDB" id="A0A1F7Z365"/>
<dbReference type="STRING" id="1802505.A3D01_03550"/>
<sequence length="198" mass="23555">MFLIPESYWEIKKTKNKGRGAFARKPIEQGTLIGDYVGKLVHLKDFDFDKEKKKLYLMFYNDELGIYPYLKKPGVHLINHSCFPNCWIIRYKDHTIIFTLKNIKKKDELTISYLLPPKTNCKPCPHKCFCRCKNCTGTLHLTESDYKKWQEFQDKEDDKNKSKTKRLADKLKPFKKYPKFVSKRLISKIKALQKEMYG</sequence>
<organism evidence="2 3">
    <name type="scientific">Candidatus Woesebacteria bacterium RIFCSPHIGHO2_02_FULL_39_13</name>
    <dbReference type="NCBI Taxonomy" id="1802505"/>
    <lineage>
        <taxon>Bacteria</taxon>
        <taxon>Candidatus Woeseibacteriota</taxon>
    </lineage>
</organism>
<evidence type="ECO:0000259" key="1">
    <source>
        <dbReference type="PROSITE" id="PS50280"/>
    </source>
</evidence>
<dbReference type="Proteomes" id="UP000177169">
    <property type="component" value="Unassembled WGS sequence"/>
</dbReference>
<proteinExistence type="predicted"/>
<dbReference type="PROSITE" id="PS50280">
    <property type="entry name" value="SET"/>
    <property type="match status" value="1"/>
</dbReference>
<dbReference type="InterPro" id="IPR046341">
    <property type="entry name" value="SET_dom_sf"/>
</dbReference>
<dbReference type="InterPro" id="IPR050869">
    <property type="entry name" value="H3K4_H4K5_MeTrfase"/>
</dbReference>